<dbReference type="InterPro" id="IPR010380">
    <property type="entry name" value="DUF975"/>
</dbReference>
<evidence type="ECO:0000256" key="2">
    <source>
        <dbReference type="SAM" id="Phobius"/>
    </source>
</evidence>
<keyword evidence="2" id="KW-0812">Transmembrane</keyword>
<comment type="caution">
    <text evidence="3">The sequence shown here is derived from an EMBL/GenBank/DDBJ whole genome shotgun (WGS) entry which is preliminary data.</text>
</comment>
<feature type="transmembrane region" description="Helical" evidence="2">
    <location>
        <begin position="257"/>
        <end position="284"/>
    </location>
</feature>
<gene>
    <name evidence="3" type="ORF">Q7514_27985</name>
</gene>
<evidence type="ECO:0000313" key="3">
    <source>
        <dbReference type="EMBL" id="MEE2061371.1"/>
    </source>
</evidence>
<reference evidence="3 4" key="1">
    <citation type="submission" date="2023-07" db="EMBL/GenBank/DDBJ databases">
        <authorList>
            <person name="Girao M."/>
            <person name="Carvalho M.F."/>
        </authorList>
    </citation>
    <scope>NUCLEOTIDE SEQUENCE [LARGE SCALE GENOMIC DNA]</scope>
    <source>
        <strain evidence="3 4">YIM65754</strain>
    </source>
</reference>
<feature type="region of interest" description="Disordered" evidence="1">
    <location>
        <begin position="1"/>
        <end position="92"/>
    </location>
</feature>
<keyword evidence="2" id="KW-1133">Transmembrane helix</keyword>
<proteinExistence type="predicted"/>
<organism evidence="3 4">
    <name type="scientific">Rhodococcus artemisiae</name>
    <dbReference type="NCBI Taxonomy" id="714159"/>
    <lineage>
        <taxon>Bacteria</taxon>
        <taxon>Bacillati</taxon>
        <taxon>Actinomycetota</taxon>
        <taxon>Actinomycetes</taxon>
        <taxon>Mycobacteriales</taxon>
        <taxon>Nocardiaceae</taxon>
        <taxon>Rhodococcus</taxon>
    </lineage>
</organism>
<evidence type="ECO:0000313" key="4">
    <source>
        <dbReference type="Proteomes" id="UP001336020"/>
    </source>
</evidence>
<keyword evidence="4" id="KW-1185">Reference proteome</keyword>
<dbReference type="PANTHER" id="PTHR40076:SF1">
    <property type="entry name" value="MEMBRANE PROTEIN"/>
    <property type="match status" value="1"/>
</dbReference>
<feature type="transmembrane region" description="Helical" evidence="2">
    <location>
        <begin position="185"/>
        <end position="206"/>
    </location>
</feature>
<accession>A0ABU7LIH8</accession>
<sequence length="307" mass="31274">MTTGGYDPNKDPQNQGGDPDPEWPGYPPSGATPPPGGYPPPSGGNYPPPPQGGGFPPPPGGNYPPPPGSYPPPPGDYPPPPGGDFGGGFGPGPAQLSVGDAISYGWRKFSQNPGVWIIVMLVAFVIQAVLSWIFNGGSFSYSFDDGASAFGVWSIIGNLVTAVVGYIIQAAFVRGALSEVDGRKPAVGTFLQVGAVGAVILAGLLVGIATSIGLVLCILPGLVIAFLTWWTMQFVVDRNQDAITAIKSSYKAVTSNAGTLILLALALVGINIVGALLCGLGLLVSVPVSIIASTYAYRITTGGPVAP</sequence>
<feature type="compositionally biased region" description="Pro residues" evidence="1">
    <location>
        <begin position="22"/>
        <end position="82"/>
    </location>
</feature>
<feature type="transmembrane region" description="Helical" evidence="2">
    <location>
        <begin position="212"/>
        <end position="236"/>
    </location>
</feature>
<dbReference type="RefSeq" id="WP_330136525.1">
    <property type="nucleotide sequence ID" value="NZ_JAUTXY010000017.1"/>
</dbReference>
<protein>
    <recommendedName>
        <fullName evidence="5">Integral membrane protein</fullName>
    </recommendedName>
</protein>
<name>A0ABU7LIH8_9NOCA</name>
<feature type="transmembrane region" description="Helical" evidence="2">
    <location>
        <begin position="146"/>
        <end position="173"/>
    </location>
</feature>
<dbReference type="Proteomes" id="UP001336020">
    <property type="component" value="Unassembled WGS sequence"/>
</dbReference>
<evidence type="ECO:0008006" key="5">
    <source>
        <dbReference type="Google" id="ProtNLM"/>
    </source>
</evidence>
<keyword evidence="2" id="KW-0472">Membrane</keyword>
<evidence type="ECO:0000256" key="1">
    <source>
        <dbReference type="SAM" id="MobiDB-lite"/>
    </source>
</evidence>
<feature type="transmembrane region" description="Helical" evidence="2">
    <location>
        <begin position="114"/>
        <end position="134"/>
    </location>
</feature>
<dbReference type="PANTHER" id="PTHR40076">
    <property type="entry name" value="MEMBRANE PROTEIN-RELATED"/>
    <property type="match status" value="1"/>
</dbReference>
<dbReference type="EMBL" id="JAUTXY010000017">
    <property type="protein sequence ID" value="MEE2061371.1"/>
    <property type="molecule type" value="Genomic_DNA"/>
</dbReference>